<evidence type="ECO:0000259" key="1">
    <source>
        <dbReference type="PROSITE" id="PS50883"/>
    </source>
</evidence>
<dbReference type="SUPFAM" id="SSF141868">
    <property type="entry name" value="EAL domain-like"/>
    <property type="match status" value="1"/>
</dbReference>
<keyword evidence="4" id="KW-1185">Reference proteome</keyword>
<dbReference type="SMART" id="SM00267">
    <property type="entry name" value="GGDEF"/>
    <property type="match status" value="1"/>
</dbReference>
<evidence type="ECO:0000313" key="3">
    <source>
        <dbReference type="EMBL" id="WGI26913.1"/>
    </source>
</evidence>
<dbReference type="InterPro" id="IPR052155">
    <property type="entry name" value="Biofilm_reg_signaling"/>
</dbReference>
<dbReference type="SUPFAM" id="SSF55073">
    <property type="entry name" value="Nucleotide cyclase"/>
    <property type="match status" value="1"/>
</dbReference>
<dbReference type="PANTHER" id="PTHR44757">
    <property type="entry name" value="DIGUANYLATE CYCLASE DGCP"/>
    <property type="match status" value="1"/>
</dbReference>
<feature type="domain" description="EAL" evidence="1">
    <location>
        <begin position="476"/>
        <end position="727"/>
    </location>
</feature>
<name>A0ABY8LUA3_9GAMM</name>
<dbReference type="RefSeq" id="WP_280106505.1">
    <property type="nucleotide sequence ID" value="NZ_CP122961.1"/>
</dbReference>
<dbReference type="InterPro" id="IPR001633">
    <property type="entry name" value="EAL_dom"/>
</dbReference>
<feature type="domain" description="GGDEF" evidence="2">
    <location>
        <begin position="334"/>
        <end position="467"/>
    </location>
</feature>
<evidence type="ECO:0000313" key="4">
    <source>
        <dbReference type="Proteomes" id="UP001179830"/>
    </source>
</evidence>
<dbReference type="InterPro" id="IPR035919">
    <property type="entry name" value="EAL_sf"/>
</dbReference>
<sequence length="727" mass="81281">MMLLVIWGSAYFLVNKERMAIERQAELSVGEITDTYEALVVRALREIDTALKLVRFTANSTDHASVLSVLNEQRLLPPALLFTISIVDEQGMVIETTNSGLLGQRLMPPSQRTLGDDYLAVGEVDAYQEKQLTFTRPLMPEQEGSSGWVVIAIDANYFVSSYEVRSLGQQGMLALVGSEGIVRVRRSGDTIHTGELMDIEAWKSSTLDAVSDPFLTHWQGVERYTLVRKLYDFPLSIVVGLSAQEHLDAAQQLARNYWQRAGWTSGLLLIILAILGRLSWQLQRARQRVMEERVLHAQQVEHLAFHDTLTDLPNRAFLSRLITQAVKLGGRHGDSFALLFLDLDRFKLINDTLGHDAGDHLLQEVARRLTSSVRGSDIVARLGGDEFVILLSKVGRREQVEPIATKILSSVREPFMLAGQECHVSVSIGVSLYPFDGLDEQTLLKSADMAMYQAKQLGKNNAQFYTDELSAEMDVRLTLESGLHRALADHEFRLFFQSKHDIEAGNTLGMEALLRWQHPTLGLLEPTQFMTLAEESGLAMPIGQWVLENACRQNMLWQHEGFPALTMAVNISARQFYDNSFVESIKQALTTTRMNPKLLELEITESMLLQNVQRTASIFAEIKKLGVKIVVDDFGTGYSSLSDLNALPVDALKVSSSLVKRLSGTRRDQQLSASVIELGKSLGMQVFAKGVASHEKTRFIGRHSSLSFHGFYSNRPLSAEQSCEREK</sequence>
<dbReference type="Gene3D" id="3.20.20.450">
    <property type="entry name" value="EAL domain"/>
    <property type="match status" value="1"/>
</dbReference>
<dbReference type="NCBIfam" id="TIGR00254">
    <property type="entry name" value="GGDEF"/>
    <property type="match status" value="1"/>
</dbReference>
<dbReference type="Pfam" id="PF00990">
    <property type="entry name" value="GGDEF"/>
    <property type="match status" value="1"/>
</dbReference>
<dbReference type="Pfam" id="PF00563">
    <property type="entry name" value="EAL"/>
    <property type="match status" value="1"/>
</dbReference>
<evidence type="ECO:0000259" key="2">
    <source>
        <dbReference type="PROSITE" id="PS50887"/>
    </source>
</evidence>
<dbReference type="InterPro" id="IPR029787">
    <property type="entry name" value="Nucleotide_cyclase"/>
</dbReference>
<dbReference type="Gene3D" id="3.30.70.270">
    <property type="match status" value="1"/>
</dbReference>
<dbReference type="Gene3D" id="3.30.450.20">
    <property type="entry name" value="PAS domain"/>
    <property type="match status" value="1"/>
</dbReference>
<dbReference type="CDD" id="cd01948">
    <property type="entry name" value="EAL"/>
    <property type="match status" value="1"/>
</dbReference>
<dbReference type="Proteomes" id="UP001179830">
    <property type="component" value="Chromosome"/>
</dbReference>
<dbReference type="SMART" id="SM00052">
    <property type="entry name" value="EAL"/>
    <property type="match status" value="1"/>
</dbReference>
<dbReference type="PROSITE" id="PS50883">
    <property type="entry name" value="EAL"/>
    <property type="match status" value="1"/>
</dbReference>
<protein>
    <submittedName>
        <fullName evidence="3">EAL domain-containing protein</fullName>
    </submittedName>
</protein>
<dbReference type="CDD" id="cd01949">
    <property type="entry name" value="GGDEF"/>
    <property type="match status" value="1"/>
</dbReference>
<dbReference type="PANTHER" id="PTHR44757:SF2">
    <property type="entry name" value="BIOFILM ARCHITECTURE MAINTENANCE PROTEIN MBAA"/>
    <property type="match status" value="1"/>
</dbReference>
<accession>A0ABY8LUA3</accession>
<reference evidence="3" key="1">
    <citation type="submission" date="2023-04" db="EMBL/GenBank/DDBJ databases">
        <title>Complete genome sequence of Halomonas alkaliantarctica MSP3 isolated from marine sediment, Jeju Island.</title>
        <authorList>
            <person name="Park S.-J."/>
        </authorList>
    </citation>
    <scope>NUCLEOTIDE SEQUENCE</scope>
    <source>
        <strain evidence="3">MSP3</strain>
    </source>
</reference>
<dbReference type="EMBL" id="CP122961">
    <property type="protein sequence ID" value="WGI26913.1"/>
    <property type="molecule type" value="Genomic_DNA"/>
</dbReference>
<organism evidence="3 4">
    <name type="scientific">Halomonas alkaliantarctica</name>
    <dbReference type="NCBI Taxonomy" id="232346"/>
    <lineage>
        <taxon>Bacteria</taxon>
        <taxon>Pseudomonadati</taxon>
        <taxon>Pseudomonadota</taxon>
        <taxon>Gammaproteobacteria</taxon>
        <taxon>Oceanospirillales</taxon>
        <taxon>Halomonadaceae</taxon>
        <taxon>Halomonas</taxon>
    </lineage>
</organism>
<dbReference type="PROSITE" id="PS50887">
    <property type="entry name" value="GGDEF"/>
    <property type="match status" value="1"/>
</dbReference>
<dbReference type="InterPro" id="IPR000160">
    <property type="entry name" value="GGDEF_dom"/>
</dbReference>
<proteinExistence type="predicted"/>
<dbReference type="InterPro" id="IPR043128">
    <property type="entry name" value="Rev_trsase/Diguanyl_cyclase"/>
</dbReference>
<dbReference type="CDD" id="cd12915">
    <property type="entry name" value="PDC2_DGC_like"/>
    <property type="match status" value="1"/>
</dbReference>
<gene>
    <name evidence="3" type="ORF">QEN58_07590</name>
</gene>